<reference evidence="2" key="1">
    <citation type="submission" date="2022-12" db="EMBL/GenBank/DDBJ databases">
        <authorList>
            <person name="Petersen C."/>
        </authorList>
    </citation>
    <scope>NUCLEOTIDE SEQUENCE</scope>
    <source>
        <strain evidence="2">IBT 21472</strain>
    </source>
</reference>
<feature type="region of interest" description="Disordered" evidence="1">
    <location>
        <begin position="193"/>
        <end position="382"/>
    </location>
</feature>
<accession>A0A9W9PT12</accession>
<organism evidence="2 3">
    <name type="scientific">Penicillium atrosanguineum</name>
    <dbReference type="NCBI Taxonomy" id="1132637"/>
    <lineage>
        <taxon>Eukaryota</taxon>
        <taxon>Fungi</taxon>
        <taxon>Dikarya</taxon>
        <taxon>Ascomycota</taxon>
        <taxon>Pezizomycotina</taxon>
        <taxon>Eurotiomycetes</taxon>
        <taxon>Eurotiomycetidae</taxon>
        <taxon>Eurotiales</taxon>
        <taxon>Aspergillaceae</taxon>
        <taxon>Penicillium</taxon>
    </lineage>
</organism>
<keyword evidence="3" id="KW-1185">Reference proteome</keyword>
<feature type="compositionally biased region" description="Polar residues" evidence="1">
    <location>
        <begin position="355"/>
        <end position="382"/>
    </location>
</feature>
<comment type="caution">
    <text evidence="2">The sequence shown here is derived from an EMBL/GenBank/DDBJ whole genome shotgun (WGS) entry which is preliminary data.</text>
</comment>
<reference evidence="2" key="2">
    <citation type="journal article" date="2023" name="IMA Fungus">
        <title>Comparative genomic study of the Penicillium genus elucidates a diverse pangenome and 15 lateral gene transfer events.</title>
        <authorList>
            <person name="Petersen C."/>
            <person name="Sorensen T."/>
            <person name="Nielsen M.R."/>
            <person name="Sondergaard T.E."/>
            <person name="Sorensen J.L."/>
            <person name="Fitzpatrick D.A."/>
            <person name="Frisvad J.C."/>
            <person name="Nielsen K.L."/>
        </authorList>
    </citation>
    <scope>NUCLEOTIDE SEQUENCE</scope>
    <source>
        <strain evidence="2">IBT 21472</strain>
    </source>
</reference>
<feature type="compositionally biased region" description="Basic and acidic residues" evidence="1">
    <location>
        <begin position="14"/>
        <end position="40"/>
    </location>
</feature>
<feature type="region of interest" description="Disordered" evidence="1">
    <location>
        <begin position="1"/>
        <end position="40"/>
    </location>
</feature>
<name>A0A9W9PT12_9EURO</name>
<dbReference type="EMBL" id="JAPZBO010000008">
    <property type="protein sequence ID" value="KAJ5308311.1"/>
    <property type="molecule type" value="Genomic_DNA"/>
</dbReference>
<feature type="compositionally biased region" description="Basic residues" evidence="1">
    <location>
        <begin position="253"/>
        <end position="267"/>
    </location>
</feature>
<feature type="region of interest" description="Disordered" evidence="1">
    <location>
        <begin position="98"/>
        <end position="126"/>
    </location>
</feature>
<proteinExistence type="predicted"/>
<evidence type="ECO:0000313" key="3">
    <source>
        <dbReference type="Proteomes" id="UP001147746"/>
    </source>
</evidence>
<feature type="compositionally biased region" description="Pro residues" evidence="1">
    <location>
        <begin position="1"/>
        <end position="10"/>
    </location>
</feature>
<feature type="compositionally biased region" description="Low complexity" evidence="1">
    <location>
        <begin position="305"/>
        <end position="316"/>
    </location>
</feature>
<evidence type="ECO:0000256" key="1">
    <source>
        <dbReference type="SAM" id="MobiDB-lite"/>
    </source>
</evidence>
<feature type="compositionally biased region" description="Polar residues" evidence="1">
    <location>
        <begin position="193"/>
        <end position="230"/>
    </location>
</feature>
<dbReference type="Proteomes" id="UP001147746">
    <property type="component" value="Unassembled WGS sequence"/>
</dbReference>
<evidence type="ECO:0000313" key="2">
    <source>
        <dbReference type="EMBL" id="KAJ5308311.1"/>
    </source>
</evidence>
<sequence>MPTPMPPPPGLSDSPEHMQHWLRAKAEDDRRSQEEEKTRQEALKLEQRKIEQAILADSLRAGVPPDVLPLLFASMNGNGGFVPFQPQDMAQQWTRSGATHVQASSRSPRSHIHGTLPGPGISTTLPPLAQHLQTAPAGPQRDLPATNPTLYTSSTPNIPPGTGNITTHLPPSHSATAGVLKPIGRARAIDVSTQVQTTPSFPSTPPVNVSQQQQTTAIRGEPTSRSSPSISFHHWVPPQAPASVPADGQVQSGRKRKSSYPHHHHPPPPRSLDTPAGTTLNDRNGSIGEAQVSPRSQRRLDLRDLSSSYESGEGEYLTPAEPHAGALLNRKELQRSEGMKQEQERSSHREAQHRPLSTSDIENLSTPSLTGASSKSGGNCQF</sequence>
<feature type="compositionally biased region" description="Basic and acidic residues" evidence="1">
    <location>
        <begin position="329"/>
        <end position="353"/>
    </location>
</feature>
<gene>
    <name evidence="2" type="ORF">N7476_008967</name>
</gene>
<dbReference type="AlphaFoldDB" id="A0A9W9PT12"/>
<protein>
    <submittedName>
        <fullName evidence="2">Uncharacterized protein</fullName>
    </submittedName>
</protein>
<feature type="compositionally biased region" description="Polar residues" evidence="1">
    <location>
        <begin position="98"/>
        <end position="107"/>
    </location>
</feature>